<keyword evidence="3" id="KW-0238">DNA-binding</keyword>
<dbReference type="SUPFAM" id="SSF46785">
    <property type="entry name" value="Winged helix' DNA-binding domain"/>
    <property type="match status" value="1"/>
</dbReference>
<evidence type="ECO:0000256" key="4">
    <source>
        <dbReference type="ARBA" id="ARBA00023163"/>
    </source>
</evidence>
<reference evidence="6" key="1">
    <citation type="submission" date="2022-06" db="EMBL/GenBank/DDBJ databases">
        <title>Whole genome shotgun sequencing (WGS) of Rathayibacter sp. ZW T2_19, isolated from stored onions (Allium cepa).</title>
        <authorList>
            <person name="Stoll D.A."/>
            <person name="Huch M."/>
        </authorList>
    </citation>
    <scope>NUCLEOTIDE SEQUENCE</scope>
    <source>
        <strain evidence="6">ZW T2_19</strain>
    </source>
</reference>
<dbReference type="InterPro" id="IPR036388">
    <property type="entry name" value="WH-like_DNA-bd_sf"/>
</dbReference>
<evidence type="ECO:0000256" key="2">
    <source>
        <dbReference type="ARBA" id="ARBA00023015"/>
    </source>
</evidence>
<evidence type="ECO:0000313" key="6">
    <source>
        <dbReference type="EMBL" id="MCM6762009.1"/>
    </source>
</evidence>
<proteinExistence type="predicted"/>
<dbReference type="InterPro" id="IPR036390">
    <property type="entry name" value="WH_DNA-bd_sf"/>
</dbReference>
<evidence type="ECO:0000256" key="3">
    <source>
        <dbReference type="ARBA" id="ARBA00023125"/>
    </source>
</evidence>
<evidence type="ECO:0000259" key="5">
    <source>
        <dbReference type="PROSITE" id="PS50949"/>
    </source>
</evidence>
<name>A0A9X2DWW2_9MICO</name>
<dbReference type="CDD" id="cd07377">
    <property type="entry name" value="WHTH_GntR"/>
    <property type="match status" value="1"/>
</dbReference>
<accession>A0A9X2DWW2</accession>
<dbReference type="RefSeq" id="WP_251944422.1">
    <property type="nucleotide sequence ID" value="NZ_JAMRYM010000016.1"/>
</dbReference>
<sequence length="122" mass="12390">MSDAALGLRIEPGAQAPFEQIRDGIAERIAAGELLVGTRLPPVRALAEALGTAPGTVARAYKELEAAGVVETRGRAGTVVAGGIEGAEHEAQLAAVAFAARIRALGVAPDEALRTVRTALGL</sequence>
<keyword evidence="7" id="KW-1185">Reference proteome</keyword>
<comment type="caution">
    <text evidence="6">The sequence shown here is derived from an EMBL/GenBank/DDBJ whole genome shotgun (WGS) entry which is preliminary data.</text>
</comment>
<dbReference type="PROSITE" id="PS50949">
    <property type="entry name" value="HTH_GNTR"/>
    <property type="match status" value="1"/>
</dbReference>
<evidence type="ECO:0000256" key="1">
    <source>
        <dbReference type="ARBA" id="ARBA00022898"/>
    </source>
</evidence>
<dbReference type="Gene3D" id="1.10.10.10">
    <property type="entry name" value="Winged helix-like DNA-binding domain superfamily/Winged helix DNA-binding domain"/>
    <property type="match status" value="1"/>
</dbReference>
<dbReference type="AlphaFoldDB" id="A0A9X2DWW2"/>
<dbReference type="InterPro" id="IPR051446">
    <property type="entry name" value="HTH_trans_reg/aminotransferase"/>
</dbReference>
<dbReference type="EMBL" id="JAMRYM010000016">
    <property type="protein sequence ID" value="MCM6762009.1"/>
    <property type="molecule type" value="Genomic_DNA"/>
</dbReference>
<gene>
    <name evidence="6" type="ORF">NB037_06200</name>
</gene>
<feature type="domain" description="HTH gntR-type" evidence="5">
    <location>
        <begin position="15"/>
        <end position="83"/>
    </location>
</feature>
<dbReference type="GO" id="GO:0003677">
    <property type="term" value="F:DNA binding"/>
    <property type="evidence" value="ECO:0007669"/>
    <property type="project" value="UniProtKB-KW"/>
</dbReference>
<protein>
    <submittedName>
        <fullName evidence="6">GntR family transcriptional regulator</fullName>
    </submittedName>
</protein>
<evidence type="ECO:0000313" key="7">
    <source>
        <dbReference type="Proteomes" id="UP001155240"/>
    </source>
</evidence>
<keyword evidence="4" id="KW-0804">Transcription</keyword>
<dbReference type="Proteomes" id="UP001155240">
    <property type="component" value="Unassembled WGS sequence"/>
</dbReference>
<dbReference type="Pfam" id="PF00392">
    <property type="entry name" value="GntR"/>
    <property type="match status" value="1"/>
</dbReference>
<dbReference type="InterPro" id="IPR000524">
    <property type="entry name" value="Tscrpt_reg_HTH_GntR"/>
</dbReference>
<dbReference type="GO" id="GO:0003700">
    <property type="term" value="F:DNA-binding transcription factor activity"/>
    <property type="evidence" value="ECO:0007669"/>
    <property type="project" value="InterPro"/>
</dbReference>
<dbReference type="SMART" id="SM00345">
    <property type="entry name" value="HTH_GNTR"/>
    <property type="match status" value="1"/>
</dbReference>
<organism evidence="6 7">
    <name type="scientific">Rathayibacter rubneri</name>
    <dbReference type="NCBI Taxonomy" id="2950106"/>
    <lineage>
        <taxon>Bacteria</taxon>
        <taxon>Bacillati</taxon>
        <taxon>Actinomycetota</taxon>
        <taxon>Actinomycetes</taxon>
        <taxon>Micrococcales</taxon>
        <taxon>Microbacteriaceae</taxon>
        <taxon>Rathayibacter</taxon>
    </lineage>
</organism>
<keyword evidence="2" id="KW-0805">Transcription regulation</keyword>
<keyword evidence="1" id="KW-0663">Pyridoxal phosphate</keyword>
<dbReference type="PANTHER" id="PTHR46577">
    <property type="entry name" value="HTH-TYPE TRANSCRIPTIONAL REGULATORY PROTEIN GABR"/>
    <property type="match status" value="1"/>
</dbReference>
<dbReference type="PANTHER" id="PTHR46577:SF1">
    <property type="entry name" value="HTH-TYPE TRANSCRIPTIONAL REGULATORY PROTEIN GABR"/>
    <property type="match status" value="1"/>
</dbReference>